<feature type="compositionally biased region" description="Basic residues" evidence="1">
    <location>
        <begin position="8"/>
        <end position="21"/>
    </location>
</feature>
<dbReference type="EMBL" id="AP003607">
    <property type="protein sequence ID" value="BAD68574.1"/>
    <property type="molecule type" value="Genomic_DNA"/>
</dbReference>
<accession>Q5VNN7</accession>
<organism evidence="2">
    <name type="scientific">Oryza sativa subsp. japonica</name>
    <name type="common">Rice</name>
    <dbReference type="NCBI Taxonomy" id="39947"/>
    <lineage>
        <taxon>Eukaryota</taxon>
        <taxon>Viridiplantae</taxon>
        <taxon>Streptophyta</taxon>
        <taxon>Embryophyta</taxon>
        <taxon>Tracheophyta</taxon>
        <taxon>Spermatophyta</taxon>
        <taxon>Magnoliopsida</taxon>
        <taxon>Liliopsida</taxon>
        <taxon>Poales</taxon>
        <taxon>Poaceae</taxon>
        <taxon>BOP clade</taxon>
        <taxon>Oryzoideae</taxon>
        <taxon>Oryzeae</taxon>
        <taxon>Oryzinae</taxon>
        <taxon>Oryza</taxon>
        <taxon>Oryza sativa</taxon>
    </lineage>
</organism>
<dbReference type="Proteomes" id="UP000817658">
    <property type="component" value="Chromosome 1"/>
</dbReference>
<name>Q5VNN7_ORYSJ</name>
<sequence>MLSSYCRQRSRQCQKLHHPERRRADAEATQDGGAPQLHPSSETSSGTDSTYKYGRDTKKRLRLTQVVVF</sequence>
<evidence type="ECO:0000313" key="2">
    <source>
        <dbReference type="EMBL" id="BAD68574.1"/>
    </source>
</evidence>
<proteinExistence type="predicted"/>
<reference evidence="2" key="1">
    <citation type="journal article" date="2002" name="Nature">
        <title>The genome sequence and structure of rice chromosome 1.</title>
        <authorList>
            <person name="Sasaki T."/>
            <person name="Matsumoto T."/>
            <person name="Yamamoto K."/>
            <person name="Sakata K."/>
            <person name="Baba T."/>
            <person name="Katayose Y."/>
            <person name="Wu J."/>
            <person name="Niimura Y."/>
            <person name="Cheng Z."/>
            <person name="Nagamura Y."/>
            <person name="Antonio B.A."/>
            <person name="Kanamori H."/>
            <person name="Hosokawa S."/>
            <person name="Masukawa M."/>
            <person name="Arikawa K."/>
            <person name="Chiden Y."/>
            <person name="Hayashi M."/>
            <person name="Okamoto M."/>
            <person name="Ando T."/>
            <person name="Aoki H."/>
            <person name="Arita K."/>
            <person name="Hamada M."/>
            <person name="Harada C."/>
            <person name="Hijishita S."/>
            <person name="Honda M."/>
            <person name="Ichikawa Y."/>
            <person name="Idonuma A."/>
            <person name="Iijima M."/>
            <person name="Ikeda M."/>
            <person name="Ikeno M."/>
            <person name="Itoh S."/>
            <person name="Itoh T."/>
            <person name="Itoh Y."/>
            <person name="Itoh Y."/>
            <person name="Iwabuchi A."/>
            <person name="Kamiya K."/>
            <person name="Karasawa W."/>
            <person name="Katagiri S."/>
            <person name="Kikuta A."/>
            <person name="Kobayashi N."/>
            <person name="Kono I."/>
            <person name="Machita K."/>
            <person name="Maehara T."/>
            <person name="Mizuno H."/>
            <person name="Mizubayashi T."/>
            <person name="Mukai Y."/>
            <person name="Nagasaki H."/>
            <person name="Nakashima M."/>
            <person name="Nakama Y."/>
            <person name="Nakamichi Y."/>
            <person name="Nakamura M."/>
            <person name="Namiki N."/>
            <person name="Negishi M."/>
            <person name="Ohta I."/>
            <person name="Ono N."/>
            <person name="Saji S."/>
            <person name="Sakai K."/>
            <person name="Shibata M."/>
            <person name="Shimokawa T."/>
            <person name="Shomura A."/>
            <person name="Song J."/>
            <person name="Takazaki Y."/>
            <person name="Terasawa K."/>
            <person name="Tsuji K."/>
            <person name="Waki K."/>
            <person name="Yamagata H."/>
            <person name="Yamane H."/>
            <person name="Yoshiki S."/>
            <person name="Yoshihara R."/>
            <person name="Yukawa K."/>
            <person name="Zhong H."/>
            <person name="Iwama H."/>
            <person name="Endo T."/>
            <person name="Ito H."/>
            <person name="Hahn J.H."/>
            <person name="Kim H.I."/>
            <person name="Eun M.Y."/>
            <person name="Yano M."/>
            <person name="Jiang J."/>
            <person name="Gojobori T."/>
        </authorList>
    </citation>
    <scope>NUCLEOTIDE SEQUENCE</scope>
</reference>
<feature type="region of interest" description="Disordered" evidence="1">
    <location>
        <begin position="1"/>
        <end position="57"/>
    </location>
</feature>
<dbReference type="AlphaFoldDB" id="Q5VNN7"/>
<gene>
    <name evidence="2" type="ORF">P0004A09.4</name>
</gene>
<protein>
    <submittedName>
        <fullName evidence="2">Uncharacterized protein</fullName>
    </submittedName>
</protein>
<evidence type="ECO:0000256" key="1">
    <source>
        <dbReference type="SAM" id="MobiDB-lite"/>
    </source>
</evidence>
<feature type="compositionally biased region" description="Polar residues" evidence="1">
    <location>
        <begin position="38"/>
        <end position="50"/>
    </location>
</feature>